<accession>A0ABT2MXX4</accession>
<sequence>MMKSVQLSLTKTGRFFQLRRIILPIAIAIGLFWFSPPALALTDIQVSNIAYKDCGEELSEGIVASGDMSAANCFIISGTAKNTSGKPVYDADVFGVIYDANGNNIMPNRTRLGNIQSVPPGNSDFEFRISVPANLPTPFKLDKFKARGFSGQVKPLLYENSLDSLD</sequence>
<dbReference type="Proteomes" id="UP001525890">
    <property type="component" value="Unassembled WGS sequence"/>
</dbReference>
<dbReference type="NCBIfam" id="NF038353">
    <property type="entry name" value="FxLYD_dom"/>
    <property type="match status" value="1"/>
</dbReference>
<proteinExistence type="predicted"/>
<dbReference type="RefSeq" id="WP_368008998.1">
    <property type="nucleotide sequence ID" value="NZ_JAMXFF010000053.1"/>
</dbReference>
<reference evidence="1 2" key="1">
    <citation type="journal article" date="2022" name="Front. Microbiol.">
        <title>High genomic differentiation and limited gene flow indicate recent cryptic speciation within the genus Laspinema (cyanobacteria).</title>
        <authorList>
            <person name="Stanojkovic A."/>
            <person name="Skoupy S."/>
            <person name="Skaloud P."/>
            <person name="Dvorak P."/>
        </authorList>
    </citation>
    <scope>NUCLEOTIDE SEQUENCE [LARGE SCALE GENOMIC DNA]</scope>
    <source>
        <strain evidence="1 2">D2a</strain>
    </source>
</reference>
<comment type="caution">
    <text evidence="1">The sequence shown here is derived from an EMBL/GenBank/DDBJ whole genome shotgun (WGS) entry which is preliminary data.</text>
</comment>
<protein>
    <submittedName>
        <fullName evidence="1">FxLYD domain-containing protein</fullName>
    </submittedName>
</protein>
<keyword evidence="2" id="KW-1185">Reference proteome</keyword>
<name>A0ABT2MXX4_9CYAN</name>
<organism evidence="1 2">
    <name type="scientific">Laspinema palackyanum D2a</name>
    <dbReference type="NCBI Taxonomy" id="2953684"/>
    <lineage>
        <taxon>Bacteria</taxon>
        <taxon>Bacillati</taxon>
        <taxon>Cyanobacteriota</taxon>
        <taxon>Cyanophyceae</taxon>
        <taxon>Oscillatoriophycideae</taxon>
        <taxon>Oscillatoriales</taxon>
        <taxon>Laspinemataceae</taxon>
        <taxon>Laspinema</taxon>
        <taxon>Laspinema palackyanum</taxon>
    </lineage>
</organism>
<dbReference type="EMBL" id="JAMXFF010000053">
    <property type="protein sequence ID" value="MCT7969543.1"/>
    <property type="molecule type" value="Genomic_DNA"/>
</dbReference>
<evidence type="ECO:0000313" key="1">
    <source>
        <dbReference type="EMBL" id="MCT7969543.1"/>
    </source>
</evidence>
<evidence type="ECO:0000313" key="2">
    <source>
        <dbReference type="Proteomes" id="UP001525890"/>
    </source>
</evidence>
<dbReference type="InterPro" id="IPR047676">
    <property type="entry name" value="FxLYD_dom"/>
</dbReference>
<gene>
    <name evidence="1" type="ORF">NG799_24840</name>
</gene>